<accession>A0A1M6SC11</accession>
<evidence type="ECO:0000313" key="1">
    <source>
        <dbReference type="EMBL" id="SHK42216.1"/>
    </source>
</evidence>
<dbReference type="Proteomes" id="UP000184130">
    <property type="component" value="Unassembled WGS sequence"/>
</dbReference>
<protein>
    <submittedName>
        <fullName evidence="1">Uncharacterized protein</fullName>
    </submittedName>
</protein>
<name>A0A1M6SC11_XYLRU</name>
<gene>
    <name evidence="1" type="ORF">SAMN05216463_10399</name>
</gene>
<reference evidence="1 2" key="1">
    <citation type="submission" date="2016-11" db="EMBL/GenBank/DDBJ databases">
        <authorList>
            <person name="Jaros S."/>
            <person name="Januszkiewicz K."/>
            <person name="Wedrychowicz H."/>
        </authorList>
    </citation>
    <scope>NUCLEOTIDE SEQUENCE [LARGE SCALE GENOMIC DNA]</scope>
    <source>
        <strain evidence="1 2">KHT3</strain>
    </source>
</reference>
<sequence>MTEDESKKVRVELDHEQKVIRLGCFFYDLKGVLIAEATEEDKKKYYCDRFMTYPIVDDDWAVREDDCLKDGIAALTIGKKGDTIPLIKLSEVLDLNVDERSGDYSDILIDVERHGITVSNRQEDNPQEELPETITLEIDRMKNPDTFRVYSEWKGYYIPHRYCHVGKDGKLYDGTEVKENETKGPYSSMVYQLANDVKGLSWFFNNQRLKVRCLAARSYDESETEADRCIPDDWHQAVKTLEDDVNSEIQRMRDEYPDDYYRSKRPIV</sequence>
<evidence type="ECO:0000313" key="2">
    <source>
        <dbReference type="Proteomes" id="UP000184130"/>
    </source>
</evidence>
<dbReference type="RefSeq" id="WP_073204918.1">
    <property type="nucleotide sequence ID" value="NZ_FRBD01000003.1"/>
</dbReference>
<dbReference type="EMBL" id="FRBD01000003">
    <property type="protein sequence ID" value="SHK42216.1"/>
    <property type="molecule type" value="Genomic_DNA"/>
</dbReference>
<proteinExistence type="predicted"/>
<dbReference type="AlphaFoldDB" id="A0A1M6SC11"/>
<organism evidence="1 2">
    <name type="scientific">Xylanibacter ruminicola</name>
    <name type="common">Prevotella ruminicola</name>
    <dbReference type="NCBI Taxonomy" id="839"/>
    <lineage>
        <taxon>Bacteria</taxon>
        <taxon>Pseudomonadati</taxon>
        <taxon>Bacteroidota</taxon>
        <taxon>Bacteroidia</taxon>
        <taxon>Bacteroidales</taxon>
        <taxon>Prevotellaceae</taxon>
        <taxon>Xylanibacter</taxon>
    </lineage>
</organism>